<accession>A0A2T0VAG7</accession>
<dbReference type="EMBL" id="PVTL01000007">
    <property type="protein sequence ID" value="PRY67182.1"/>
    <property type="molecule type" value="Genomic_DNA"/>
</dbReference>
<keyword evidence="3" id="KW-1185">Reference proteome</keyword>
<dbReference type="Proteomes" id="UP000237983">
    <property type="component" value="Unassembled WGS sequence"/>
</dbReference>
<keyword evidence="1" id="KW-1133">Transmembrane helix</keyword>
<keyword evidence="1" id="KW-0472">Membrane</keyword>
<evidence type="ECO:0000256" key="1">
    <source>
        <dbReference type="SAM" id="Phobius"/>
    </source>
</evidence>
<reference evidence="2 3" key="1">
    <citation type="submission" date="2018-03" db="EMBL/GenBank/DDBJ databases">
        <title>Genomic Encyclopedia of Type Strains, Phase III (KMG-III): the genomes of soil and plant-associated and newly described type strains.</title>
        <authorList>
            <person name="Whitman W."/>
        </authorList>
    </citation>
    <scope>NUCLEOTIDE SEQUENCE [LARGE SCALE GENOMIC DNA]</scope>
    <source>
        <strain evidence="2 3">CGMCC 1.12484</strain>
    </source>
</reference>
<feature type="transmembrane region" description="Helical" evidence="1">
    <location>
        <begin position="35"/>
        <end position="59"/>
    </location>
</feature>
<evidence type="ECO:0000313" key="2">
    <source>
        <dbReference type="EMBL" id="PRY67182.1"/>
    </source>
</evidence>
<dbReference type="AlphaFoldDB" id="A0A2T0VAG7"/>
<name>A0A2T0VAG7_9MICO</name>
<proteinExistence type="predicted"/>
<keyword evidence="1" id="KW-0812">Transmembrane</keyword>
<sequence length="71" mass="7406">MVIGTVGLSLVAFFAIAIGIGTGAAADDGFSRGIWPTVVILPLIALPIGFLLMIVLLVLSTIRRNREAKGK</sequence>
<organism evidence="2 3">
    <name type="scientific">Glaciihabitans tibetensis</name>
    <dbReference type="NCBI Taxonomy" id="1266600"/>
    <lineage>
        <taxon>Bacteria</taxon>
        <taxon>Bacillati</taxon>
        <taxon>Actinomycetota</taxon>
        <taxon>Actinomycetes</taxon>
        <taxon>Micrococcales</taxon>
        <taxon>Microbacteriaceae</taxon>
        <taxon>Glaciihabitans</taxon>
    </lineage>
</organism>
<comment type="caution">
    <text evidence="2">The sequence shown here is derived from an EMBL/GenBank/DDBJ whole genome shotgun (WGS) entry which is preliminary data.</text>
</comment>
<protein>
    <submittedName>
        <fullName evidence="2">Uncharacterized protein</fullName>
    </submittedName>
</protein>
<gene>
    <name evidence="2" type="ORF">B0I08_10776</name>
</gene>
<evidence type="ECO:0000313" key="3">
    <source>
        <dbReference type="Proteomes" id="UP000237983"/>
    </source>
</evidence>